<dbReference type="InterPro" id="IPR035930">
    <property type="entry name" value="FomD-like_sf"/>
</dbReference>
<feature type="domain" description="DUF402" evidence="2">
    <location>
        <begin position="60"/>
        <end position="181"/>
    </location>
</feature>
<keyword evidence="4" id="KW-1185">Reference proteome</keyword>
<dbReference type="RefSeq" id="WP_051757942.1">
    <property type="nucleotide sequence ID" value="NZ_JOIJ01000012.1"/>
</dbReference>
<evidence type="ECO:0000256" key="1">
    <source>
        <dbReference type="ARBA" id="ARBA00022801"/>
    </source>
</evidence>
<organism evidence="3 4">
    <name type="scientific">Prauserella rugosa</name>
    <dbReference type="NCBI Taxonomy" id="43354"/>
    <lineage>
        <taxon>Bacteria</taxon>
        <taxon>Bacillati</taxon>
        <taxon>Actinomycetota</taxon>
        <taxon>Actinomycetes</taxon>
        <taxon>Pseudonocardiales</taxon>
        <taxon>Pseudonocardiaceae</taxon>
        <taxon>Prauserella</taxon>
    </lineage>
</organism>
<dbReference type="Gene3D" id="2.40.380.10">
    <property type="entry name" value="FomD-like"/>
    <property type="match status" value="1"/>
</dbReference>
<dbReference type="Pfam" id="PF04167">
    <property type="entry name" value="DUF402"/>
    <property type="match status" value="1"/>
</dbReference>
<keyword evidence="1" id="KW-0378">Hydrolase</keyword>
<proteinExistence type="predicted"/>
<dbReference type="EMBL" id="VLJV01000001">
    <property type="protein sequence ID" value="TWH18295.1"/>
    <property type="molecule type" value="Genomic_DNA"/>
</dbReference>
<dbReference type="PANTHER" id="PTHR39159:SF1">
    <property type="entry name" value="UPF0374 PROTEIN YGAC"/>
    <property type="match status" value="1"/>
</dbReference>
<name>A0A660CBV3_9PSEU</name>
<gene>
    <name evidence="3" type="ORF">JD82_00111</name>
</gene>
<reference evidence="3 4" key="1">
    <citation type="submission" date="2019-07" db="EMBL/GenBank/DDBJ databases">
        <title>R&amp;d 2014.</title>
        <authorList>
            <person name="Klenk H.-P."/>
        </authorList>
    </citation>
    <scope>NUCLEOTIDE SEQUENCE [LARGE SCALE GENOMIC DNA]</scope>
    <source>
        <strain evidence="3 4">DSM 43194</strain>
    </source>
</reference>
<dbReference type="InterPro" id="IPR007295">
    <property type="entry name" value="DUF402"/>
</dbReference>
<sequence>MTSAWAAGDDVLLTFVRPDGSVGQRHPLRVIDDDGSRLLGWLPIDTPIVGSRLADGRSMRDAPLAERFTVPRVAVHDVWRGTSTLRLVDNERWSSVWWFFDRDGTFTGWYVNLEIPCGRDDHGPVRIDGVLDVVVAPDGSWGWKDLDEADAAVEAGRLTAEQRDRLRDEGERCGALAARGRFPFDGTWTDFRPGPGWPPPRMPAEVLRAVGT</sequence>
<evidence type="ECO:0000259" key="2">
    <source>
        <dbReference type="Pfam" id="PF04167"/>
    </source>
</evidence>
<evidence type="ECO:0000313" key="3">
    <source>
        <dbReference type="EMBL" id="TWH18295.1"/>
    </source>
</evidence>
<accession>A0A660CBV3</accession>
<dbReference type="InterPro" id="IPR050212">
    <property type="entry name" value="Ntdp-like"/>
</dbReference>
<comment type="caution">
    <text evidence="3">The sequence shown here is derived from an EMBL/GenBank/DDBJ whole genome shotgun (WGS) entry which is preliminary data.</text>
</comment>
<dbReference type="AlphaFoldDB" id="A0A660CBV3"/>
<dbReference type="PANTHER" id="PTHR39159">
    <property type="match status" value="1"/>
</dbReference>
<protein>
    <submittedName>
        <fullName evidence="3">Uncharacterized protein DUF402</fullName>
    </submittedName>
</protein>
<dbReference type="SUPFAM" id="SSF159234">
    <property type="entry name" value="FomD-like"/>
    <property type="match status" value="1"/>
</dbReference>
<dbReference type="GO" id="GO:0016787">
    <property type="term" value="F:hydrolase activity"/>
    <property type="evidence" value="ECO:0007669"/>
    <property type="project" value="UniProtKB-KW"/>
</dbReference>
<dbReference type="Proteomes" id="UP000317303">
    <property type="component" value="Unassembled WGS sequence"/>
</dbReference>
<evidence type="ECO:0000313" key="4">
    <source>
        <dbReference type="Proteomes" id="UP000317303"/>
    </source>
</evidence>